<dbReference type="InterPro" id="IPR037883">
    <property type="entry name" value="Knr4/Smi1-like_sf"/>
</dbReference>
<sequence>MNIRLIEFLHSVYPELPIDVSYMRGYSVDEIQKIERLYDIEVKDQLYDFLTSIGRCSGGLFGDDPLVFYRSRQTVRGAMLYQDALRYELPTDQRYDLIKQKSFFISLESYTQYYFLLTATDDPNRIYHYDENEEIIEATEWDLNSYLRHIVNAYTRHYDLNVPFDRHGELIII</sequence>
<dbReference type="AlphaFoldDB" id="A0A8I0WVA6"/>
<gene>
    <name evidence="1" type="ORF">I4901_18320</name>
</gene>
<reference evidence="1" key="1">
    <citation type="submission" date="2020-11" db="EMBL/GenBank/DDBJ databases">
        <title>Enhanced detection system for hospital associated transmission using whole genome sequencing surveillance.</title>
        <authorList>
            <person name="Harrison L.H."/>
            <person name="Van Tyne D."/>
            <person name="Marsh J.W."/>
            <person name="Griffith M.P."/>
            <person name="Snyder D.J."/>
            <person name="Cooper V.S."/>
            <person name="Mustapha M."/>
        </authorList>
    </citation>
    <scope>NUCLEOTIDE SEQUENCE</scope>
    <source>
        <strain evidence="1">PR00070</strain>
    </source>
</reference>
<proteinExistence type="predicted"/>
<dbReference type="Proteomes" id="UP000612266">
    <property type="component" value="Unassembled WGS sequence"/>
</dbReference>
<evidence type="ECO:0000313" key="1">
    <source>
        <dbReference type="EMBL" id="MBG2916315.1"/>
    </source>
</evidence>
<evidence type="ECO:0008006" key="3">
    <source>
        <dbReference type="Google" id="ProtNLM"/>
    </source>
</evidence>
<comment type="caution">
    <text evidence="1">The sequence shown here is derived from an EMBL/GenBank/DDBJ whole genome shotgun (WGS) entry which is preliminary data.</text>
</comment>
<dbReference type="EMBL" id="JADSJR010000044">
    <property type="protein sequence ID" value="MBG2916315.1"/>
    <property type="molecule type" value="Genomic_DNA"/>
</dbReference>
<name>A0A8I0WVA6_9GAMM</name>
<organism evidence="1 2">
    <name type="scientific">Proteus terrae subsp. cibarius</name>
    <dbReference type="NCBI Taxonomy" id="626774"/>
    <lineage>
        <taxon>Bacteria</taxon>
        <taxon>Pseudomonadati</taxon>
        <taxon>Pseudomonadota</taxon>
        <taxon>Gammaproteobacteria</taxon>
        <taxon>Enterobacterales</taxon>
        <taxon>Morganellaceae</taxon>
        <taxon>Proteus</taxon>
    </lineage>
</organism>
<dbReference type="SUPFAM" id="SSF160631">
    <property type="entry name" value="SMI1/KNR4-like"/>
    <property type="match status" value="1"/>
</dbReference>
<protein>
    <recommendedName>
        <fullName evidence="3">SMI1/KNR4 family protein</fullName>
    </recommendedName>
</protein>
<evidence type="ECO:0000313" key="2">
    <source>
        <dbReference type="Proteomes" id="UP000612266"/>
    </source>
</evidence>
<accession>A0A8I0WVA6</accession>
<dbReference type="RefSeq" id="WP_075674332.1">
    <property type="nucleotide sequence ID" value="NZ_CP073630.1"/>
</dbReference>